<dbReference type="GO" id="GO:0031119">
    <property type="term" value="P:tRNA pseudouridine synthesis"/>
    <property type="evidence" value="ECO:0007669"/>
    <property type="project" value="UniProtKB-UniRule"/>
</dbReference>
<dbReference type="GO" id="GO:1990481">
    <property type="term" value="P:mRNA pseudouridine synthesis"/>
    <property type="evidence" value="ECO:0007669"/>
    <property type="project" value="TreeGrafter"/>
</dbReference>
<evidence type="ECO:0000256" key="1">
    <source>
        <dbReference type="ARBA" id="ARBA00000385"/>
    </source>
</evidence>
<dbReference type="Pfam" id="PF09157">
    <property type="entry name" value="TruB-C_2"/>
    <property type="match status" value="1"/>
</dbReference>
<keyword evidence="3 5" id="KW-0819">tRNA processing</keyword>
<comment type="similarity">
    <text evidence="2 5">Belongs to the pseudouridine synthase TruB family. Type 1 subfamily.</text>
</comment>
<evidence type="ECO:0000259" key="6">
    <source>
        <dbReference type="Pfam" id="PF01509"/>
    </source>
</evidence>
<dbReference type="EMBL" id="JADJUC010000001">
    <property type="protein sequence ID" value="MBK8522706.1"/>
    <property type="molecule type" value="Genomic_DNA"/>
</dbReference>
<dbReference type="PANTHER" id="PTHR13767">
    <property type="entry name" value="TRNA-PSEUDOURIDINE SYNTHASE"/>
    <property type="match status" value="1"/>
</dbReference>
<dbReference type="InterPro" id="IPR002501">
    <property type="entry name" value="PsdUridine_synth_N"/>
</dbReference>
<dbReference type="Pfam" id="PF01509">
    <property type="entry name" value="TruB_N"/>
    <property type="match status" value="1"/>
</dbReference>
<dbReference type="InterPro" id="IPR015947">
    <property type="entry name" value="PUA-like_sf"/>
</dbReference>
<comment type="catalytic activity">
    <reaction evidence="1 5">
        <text>uridine(55) in tRNA = pseudouridine(55) in tRNA</text>
        <dbReference type="Rhea" id="RHEA:42532"/>
        <dbReference type="Rhea" id="RHEA-COMP:10101"/>
        <dbReference type="Rhea" id="RHEA-COMP:10102"/>
        <dbReference type="ChEBI" id="CHEBI:65314"/>
        <dbReference type="ChEBI" id="CHEBI:65315"/>
        <dbReference type="EC" id="5.4.99.25"/>
    </reaction>
</comment>
<dbReference type="SUPFAM" id="SSF88697">
    <property type="entry name" value="PUA domain-like"/>
    <property type="match status" value="1"/>
</dbReference>
<evidence type="ECO:0000256" key="3">
    <source>
        <dbReference type="ARBA" id="ARBA00022694"/>
    </source>
</evidence>
<feature type="domain" description="tRNA pseudouridylate synthase B C-terminal" evidence="8">
    <location>
        <begin position="182"/>
        <end position="240"/>
    </location>
</feature>
<evidence type="ECO:0000259" key="7">
    <source>
        <dbReference type="Pfam" id="PF09157"/>
    </source>
</evidence>
<dbReference type="InterPro" id="IPR015240">
    <property type="entry name" value="tRNA_sdUridine_synth_fam1_C"/>
</dbReference>
<name>A0A9D7JYX1_9PROT</name>
<dbReference type="InterPro" id="IPR032819">
    <property type="entry name" value="TruB_C"/>
</dbReference>
<evidence type="ECO:0000256" key="2">
    <source>
        <dbReference type="ARBA" id="ARBA00005642"/>
    </source>
</evidence>
<feature type="domain" description="Pseudouridine synthase II N-terminal" evidence="6">
    <location>
        <begin position="34"/>
        <end position="181"/>
    </location>
</feature>
<accession>A0A9D7JYX1</accession>
<comment type="caution">
    <text evidence="9">The sequence shown here is derived from an EMBL/GenBank/DDBJ whole genome shotgun (WGS) entry which is preliminary data.</text>
</comment>
<dbReference type="CDD" id="cd02573">
    <property type="entry name" value="PseudoU_synth_EcTruB"/>
    <property type="match status" value="1"/>
</dbReference>
<dbReference type="InterPro" id="IPR020103">
    <property type="entry name" value="PsdUridine_synth_cat_dom_sf"/>
</dbReference>
<evidence type="ECO:0000259" key="8">
    <source>
        <dbReference type="Pfam" id="PF16198"/>
    </source>
</evidence>
<dbReference type="PANTHER" id="PTHR13767:SF2">
    <property type="entry name" value="PSEUDOURIDYLATE SYNTHASE TRUB1"/>
    <property type="match status" value="1"/>
</dbReference>
<evidence type="ECO:0000256" key="4">
    <source>
        <dbReference type="ARBA" id="ARBA00023235"/>
    </source>
</evidence>
<evidence type="ECO:0000313" key="10">
    <source>
        <dbReference type="Proteomes" id="UP000886689"/>
    </source>
</evidence>
<keyword evidence="4 5" id="KW-0413">Isomerase</keyword>
<dbReference type="InterPro" id="IPR036974">
    <property type="entry name" value="PUA_sf"/>
</dbReference>
<dbReference type="Gene3D" id="3.30.2350.10">
    <property type="entry name" value="Pseudouridine synthase"/>
    <property type="match status" value="1"/>
</dbReference>
<dbReference type="Proteomes" id="UP000886689">
    <property type="component" value="Unassembled WGS sequence"/>
</dbReference>
<dbReference type="InterPro" id="IPR014780">
    <property type="entry name" value="tRNA_psdUridine_synth_TruB"/>
</dbReference>
<protein>
    <recommendedName>
        <fullName evidence="5">tRNA pseudouridine synthase B</fullName>
        <ecNumber evidence="5">5.4.99.25</ecNumber>
    </recommendedName>
    <alternativeName>
        <fullName evidence="5">tRNA pseudouridine(55) synthase</fullName>
        <shortName evidence="5">Psi55 synthase</shortName>
    </alternativeName>
    <alternativeName>
        <fullName evidence="5">tRNA pseudouridylate synthase</fullName>
    </alternativeName>
    <alternativeName>
        <fullName evidence="5">tRNA-uridine isomerase</fullName>
    </alternativeName>
</protein>
<comment type="function">
    <text evidence="5">Responsible for synthesis of pseudouridine from uracil-55 in the psi GC loop of transfer RNAs.</text>
</comment>
<dbReference type="EC" id="5.4.99.25" evidence="5"/>
<sequence>MNHVARRRWRRVDGVLLLDKPTGMSSNDALQKARRLFSAEKGGHTGTLDPMATGLLPLCFGEATKFSADLLNADKTYEAELRLGITTRTGDAEGEVIEERPVAIDEAAFAAVLPAFRGEQQQVPPMYSALKRGGKPLYELARQGIEVERAPRTINIHVLELLSYAAPVARIRVRCSKGTYIRTLAEDIGKALGCGAHLTALRRTVVADLQLPRALTLAEIEACPESERDALLQPVDALLQGLPAVVLDETGQMRFGNGNPVLCPQPGLIGLCRVYVAQTLLGLGRAEADGTLHPQRLVTRAES</sequence>
<dbReference type="Gene3D" id="2.30.130.10">
    <property type="entry name" value="PUA domain"/>
    <property type="match status" value="1"/>
</dbReference>
<evidence type="ECO:0000256" key="5">
    <source>
        <dbReference type="HAMAP-Rule" id="MF_01080"/>
    </source>
</evidence>
<dbReference type="Pfam" id="PF16198">
    <property type="entry name" value="TruB_C_2"/>
    <property type="match status" value="1"/>
</dbReference>
<feature type="active site" description="Nucleophile" evidence="5">
    <location>
        <position position="49"/>
    </location>
</feature>
<evidence type="ECO:0000313" key="9">
    <source>
        <dbReference type="EMBL" id="MBK8522706.1"/>
    </source>
</evidence>
<organism evidence="9 10">
    <name type="scientific">Candidatus Proximibacter danicus</name>
    <dbReference type="NCBI Taxonomy" id="2954365"/>
    <lineage>
        <taxon>Bacteria</taxon>
        <taxon>Pseudomonadati</taxon>
        <taxon>Pseudomonadota</taxon>
        <taxon>Betaproteobacteria</taxon>
        <taxon>Candidatus Proximibacter</taxon>
    </lineage>
</organism>
<dbReference type="GO" id="GO:0003723">
    <property type="term" value="F:RNA binding"/>
    <property type="evidence" value="ECO:0007669"/>
    <property type="project" value="InterPro"/>
</dbReference>
<dbReference type="GO" id="GO:0160148">
    <property type="term" value="F:tRNA pseudouridine(55) synthase activity"/>
    <property type="evidence" value="ECO:0007669"/>
    <property type="project" value="UniProtKB-EC"/>
</dbReference>
<dbReference type="HAMAP" id="MF_01080">
    <property type="entry name" value="TruB_bact"/>
    <property type="match status" value="1"/>
</dbReference>
<feature type="domain" description="tRNA pseudouridine synthase II TruB subfamily 1 C-terminal" evidence="7">
    <location>
        <begin position="243"/>
        <end position="298"/>
    </location>
</feature>
<proteinExistence type="inferred from homology"/>
<gene>
    <name evidence="5 9" type="primary">truB</name>
    <name evidence="9" type="ORF">IPL58_00355</name>
</gene>
<reference evidence="9" key="1">
    <citation type="submission" date="2020-10" db="EMBL/GenBank/DDBJ databases">
        <title>Connecting structure to function with the recovery of over 1000 high-quality activated sludge metagenome-assembled genomes encoding full-length rRNA genes using long-read sequencing.</title>
        <authorList>
            <person name="Singleton C.M."/>
            <person name="Petriglieri F."/>
            <person name="Kristensen J.M."/>
            <person name="Kirkegaard R.H."/>
            <person name="Michaelsen T.Y."/>
            <person name="Andersen M.H."/>
            <person name="Karst S.M."/>
            <person name="Dueholm M.S."/>
            <person name="Nielsen P.H."/>
            <person name="Albertsen M."/>
        </authorList>
    </citation>
    <scope>NUCLEOTIDE SEQUENCE</scope>
    <source>
        <strain evidence="9">Hirt_18-Q3-R61-65_BATAC.395</strain>
    </source>
</reference>
<dbReference type="SUPFAM" id="SSF55120">
    <property type="entry name" value="Pseudouridine synthase"/>
    <property type="match status" value="1"/>
</dbReference>
<dbReference type="AlphaFoldDB" id="A0A9D7JYX1"/>
<dbReference type="NCBIfam" id="TIGR00431">
    <property type="entry name" value="TruB"/>
    <property type="match status" value="1"/>
</dbReference>
<dbReference type="FunFam" id="3.30.2350.10:FF:000011">
    <property type="entry name" value="tRNA pseudouridine synthase B"/>
    <property type="match status" value="1"/>
</dbReference>
<dbReference type="CDD" id="cd21152">
    <property type="entry name" value="PUA_TruB_bacterial"/>
    <property type="match status" value="1"/>
</dbReference>